<gene>
    <name evidence="2" type="ORF">ABID21_001189</name>
</gene>
<keyword evidence="3" id="KW-1185">Reference proteome</keyword>
<evidence type="ECO:0000256" key="1">
    <source>
        <dbReference type="SAM" id="MobiDB-lite"/>
    </source>
</evidence>
<name>A0ABV2H3H2_9HYPH</name>
<proteinExistence type="predicted"/>
<evidence type="ECO:0000313" key="3">
    <source>
        <dbReference type="Proteomes" id="UP001549031"/>
    </source>
</evidence>
<protein>
    <submittedName>
        <fullName evidence="2">Uncharacterized protein</fullName>
    </submittedName>
</protein>
<comment type="caution">
    <text evidence="2">The sequence shown here is derived from an EMBL/GenBank/DDBJ whole genome shotgun (WGS) entry which is preliminary data.</text>
</comment>
<organism evidence="2 3">
    <name type="scientific">Pseudorhizobium tarimense</name>
    <dbReference type="NCBI Taxonomy" id="1079109"/>
    <lineage>
        <taxon>Bacteria</taxon>
        <taxon>Pseudomonadati</taxon>
        <taxon>Pseudomonadota</taxon>
        <taxon>Alphaproteobacteria</taxon>
        <taxon>Hyphomicrobiales</taxon>
        <taxon>Rhizobiaceae</taxon>
        <taxon>Rhizobium/Agrobacterium group</taxon>
        <taxon>Pseudorhizobium</taxon>
    </lineage>
</organism>
<dbReference type="EMBL" id="JBEPLJ010000004">
    <property type="protein sequence ID" value="MET3585087.1"/>
    <property type="molecule type" value="Genomic_DNA"/>
</dbReference>
<dbReference type="NCBIfam" id="NF041856">
    <property type="entry name" value="CrpP_rel_fam"/>
    <property type="match status" value="1"/>
</dbReference>
<dbReference type="Proteomes" id="UP001549031">
    <property type="component" value="Unassembled WGS sequence"/>
</dbReference>
<sequence length="59" mass="6695">MNARSRGLGHDANPFLARERMPQETGEPVAEWREKAEAWLFGWLLENAWVSDASPADAR</sequence>
<accession>A0ABV2H3H2</accession>
<dbReference type="InterPro" id="IPR049847">
    <property type="entry name" value="CrpP-rel"/>
</dbReference>
<reference evidence="2 3" key="1">
    <citation type="submission" date="2024-06" db="EMBL/GenBank/DDBJ databases">
        <title>Genomic Encyclopedia of Type Strains, Phase IV (KMG-IV): sequencing the most valuable type-strain genomes for metagenomic binning, comparative biology and taxonomic classification.</title>
        <authorList>
            <person name="Goeker M."/>
        </authorList>
    </citation>
    <scope>NUCLEOTIDE SEQUENCE [LARGE SCALE GENOMIC DNA]</scope>
    <source>
        <strain evidence="2 3">DSM 105042</strain>
    </source>
</reference>
<evidence type="ECO:0000313" key="2">
    <source>
        <dbReference type="EMBL" id="MET3585087.1"/>
    </source>
</evidence>
<feature type="region of interest" description="Disordered" evidence="1">
    <location>
        <begin position="1"/>
        <end position="29"/>
    </location>
</feature>